<dbReference type="SMART" id="SM00356">
    <property type="entry name" value="ZnF_C3H1"/>
    <property type="match status" value="2"/>
</dbReference>
<dbReference type="InterPro" id="IPR003954">
    <property type="entry name" value="RRM_euk-type"/>
</dbReference>
<dbReference type="SUPFAM" id="SSF54928">
    <property type="entry name" value="RNA-binding domain, RBD"/>
    <property type="match status" value="1"/>
</dbReference>
<evidence type="ECO:0000256" key="8">
    <source>
        <dbReference type="ARBA" id="ARBA00023125"/>
    </source>
</evidence>
<proteinExistence type="predicted"/>
<dbReference type="GO" id="GO:0000398">
    <property type="term" value="P:mRNA splicing, via spliceosome"/>
    <property type="evidence" value="ECO:0007669"/>
    <property type="project" value="InterPro"/>
</dbReference>
<comment type="subcellular location">
    <subcellularLocation>
        <location evidence="1">Nucleus</location>
    </subcellularLocation>
</comment>
<evidence type="ECO:0000256" key="6">
    <source>
        <dbReference type="ARBA" id="ARBA00022833"/>
    </source>
</evidence>
<keyword evidence="8" id="KW-0238">DNA-binding</keyword>
<evidence type="ECO:0000256" key="5">
    <source>
        <dbReference type="ARBA" id="ARBA00022771"/>
    </source>
</evidence>
<keyword evidence="2" id="KW-0507">mRNA processing</keyword>
<dbReference type="eggNOG" id="KOG2202">
    <property type="taxonomic scope" value="Eukaryota"/>
</dbReference>
<dbReference type="Gene3D" id="3.30.70.330">
    <property type="match status" value="1"/>
</dbReference>
<dbReference type="Pfam" id="PF00642">
    <property type="entry name" value="zf-CCCH"/>
    <property type="match status" value="1"/>
</dbReference>
<dbReference type="Proteomes" id="UP000015103">
    <property type="component" value="Unassembled WGS sequence"/>
</dbReference>
<keyword evidence="4" id="KW-0677">Repeat</keyword>
<dbReference type="PRINTS" id="PR01848">
    <property type="entry name" value="U2AUXFACTOR"/>
</dbReference>
<dbReference type="GO" id="GO:0003677">
    <property type="term" value="F:DNA binding"/>
    <property type="evidence" value="ECO:0007669"/>
    <property type="project" value="UniProtKB-KW"/>
</dbReference>
<evidence type="ECO:0000256" key="1">
    <source>
        <dbReference type="ARBA" id="ARBA00004123"/>
    </source>
</evidence>
<dbReference type="GO" id="GO:0089701">
    <property type="term" value="C:U2AF complex"/>
    <property type="evidence" value="ECO:0007669"/>
    <property type="project" value="InterPro"/>
</dbReference>
<dbReference type="EMBL" id="ACPB03018550">
    <property type="status" value="NOT_ANNOTATED_CDS"/>
    <property type="molecule type" value="Genomic_DNA"/>
</dbReference>
<dbReference type="InterPro" id="IPR009145">
    <property type="entry name" value="U2AF_small"/>
</dbReference>
<dbReference type="InParanoid" id="T1HHX8"/>
<evidence type="ECO:0000256" key="10">
    <source>
        <dbReference type="ARBA" id="ARBA00023242"/>
    </source>
</evidence>
<accession>T1HHX8</accession>
<reference evidence="11" key="1">
    <citation type="submission" date="2015-05" db="UniProtKB">
        <authorList>
            <consortium name="EnsemblMetazoa"/>
        </authorList>
    </citation>
    <scope>IDENTIFICATION</scope>
</reference>
<keyword evidence="5" id="KW-0863">Zinc-finger</keyword>
<dbReference type="PROSITE" id="PS50103">
    <property type="entry name" value="ZF_C3H1"/>
    <property type="match status" value="2"/>
</dbReference>
<protein>
    <submittedName>
        <fullName evidence="11">Uncharacterized protein</fullName>
    </submittedName>
</protein>
<dbReference type="InterPro" id="IPR035979">
    <property type="entry name" value="RBD_domain_sf"/>
</dbReference>
<name>T1HHX8_RHOPR</name>
<keyword evidence="10" id="KW-0539">Nucleus</keyword>
<evidence type="ECO:0000313" key="11">
    <source>
        <dbReference type="EnsemblMetazoa" id="RPRC003651-PA"/>
    </source>
</evidence>
<dbReference type="PROSITE" id="PS50102">
    <property type="entry name" value="RRM"/>
    <property type="match status" value="1"/>
</dbReference>
<dbReference type="GO" id="GO:0003723">
    <property type="term" value="F:RNA binding"/>
    <property type="evidence" value="ECO:0007669"/>
    <property type="project" value="UniProtKB-UniRule"/>
</dbReference>
<dbReference type="HOGENOM" id="CLU_059852_1_0_1"/>
<keyword evidence="9" id="KW-0508">mRNA splicing</keyword>
<dbReference type="VEuPathDB" id="VectorBase:RPRC003651"/>
<evidence type="ECO:0000256" key="4">
    <source>
        <dbReference type="ARBA" id="ARBA00022737"/>
    </source>
</evidence>
<evidence type="ECO:0000313" key="12">
    <source>
        <dbReference type="Proteomes" id="UP000015103"/>
    </source>
</evidence>
<sequence length="214" mass="25302">MAAYRALIFGTEFDPVNCSFFYKVGACRHGEECSRVHHRPLFSQTVLLKNMYIDPKLIELTTDGVRYYANPVEEQEAQEHFENFYEDVYIECEEKYGEIDTMKVCDNIGKHLNGNVYIKFKRECDAKRAVDDLNNRWFGGKPIYAELSPVTDFNNACCNKQNTGNCGRQDFCNFLHIKRISIELARFLFSKRRRRRRLDFHRFGSRSQRYRRGS</sequence>
<dbReference type="STRING" id="13249.T1HHX8"/>
<dbReference type="InterPro" id="IPR012677">
    <property type="entry name" value="Nucleotide-bd_a/b_plait_sf"/>
</dbReference>
<dbReference type="Pfam" id="PF00076">
    <property type="entry name" value="RRM_1"/>
    <property type="match status" value="1"/>
</dbReference>
<evidence type="ECO:0000256" key="7">
    <source>
        <dbReference type="ARBA" id="ARBA00022884"/>
    </source>
</evidence>
<keyword evidence="7" id="KW-0694">RNA-binding</keyword>
<organism evidence="11 12">
    <name type="scientific">Rhodnius prolixus</name>
    <name type="common">Triatomid bug</name>
    <dbReference type="NCBI Taxonomy" id="13249"/>
    <lineage>
        <taxon>Eukaryota</taxon>
        <taxon>Metazoa</taxon>
        <taxon>Ecdysozoa</taxon>
        <taxon>Arthropoda</taxon>
        <taxon>Hexapoda</taxon>
        <taxon>Insecta</taxon>
        <taxon>Pterygota</taxon>
        <taxon>Neoptera</taxon>
        <taxon>Paraneoptera</taxon>
        <taxon>Hemiptera</taxon>
        <taxon>Heteroptera</taxon>
        <taxon>Panheteroptera</taxon>
        <taxon>Cimicomorpha</taxon>
        <taxon>Reduviidae</taxon>
        <taxon>Triatominae</taxon>
        <taxon>Rhodnius</taxon>
    </lineage>
</organism>
<evidence type="ECO:0000256" key="3">
    <source>
        <dbReference type="ARBA" id="ARBA00022723"/>
    </source>
</evidence>
<dbReference type="AlphaFoldDB" id="T1HHX8"/>
<keyword evidence="6" id="KW-0862">Zinc</keyword>
<keyword evidence="12" id="KW-1185">Reference proteome</keyword>
<dbReference type="FunFam" id="3.30.70.330:FF:000122">
    <property type="entry name" value="Splicing factor U2AF small subunit"/>
    <property type="match status" value="1"/>
</dbReference>
<dbReference type="EnsemblMetazoa" id="RPRC003651-RA">
    <property type="protein sequence ID" value="RPRC003651-PA"/>
    <property type="gene ID" value="RPRC003651"/>
</dbReference>
<dbReference type="SMART" id="SM00361">
    <property type="entry name" value="RRM_1"/>
    <property type="match status" value="1"/>
</dbReference>
<keyword evidence="3" id="KW-0479">Metal-binding</keyword>
<dbReference type="PANTHER" id="PTHR12620">
    <property type="entry name" value="U2 SNRNP AUXILIARY FACTOR, SMALL SUBUNIT"/>
    <property type="match status" value="1"/>
</dbReference>
<dbReference type="OMA" id="YIECEEK"/>
<dbReference type="InterPro" id="IPR000571">
    <property type="entry name" value="Znf_CCCH"/>
</dbReference>
<evidence type="ECO:0000256" key="2">
    <source>
        <dbReference type="ARBA" id="ARBA00022664"/>
    </source>
</evidence>
<dbReference type="GO" id="GO:0008270">
    <property type="term" value="F:zinc ion binding"/>
    <property type="evidence" value="ECO:0007669"/>
    <property type="project" value="UniProtKB-KW"/>
</dbReference>
<evidence type="ECO:0000256" key="9">
    <source>
        <dbReference type="ARBA" id="ARBA00023187"/>
    </source>
</evidence>
<dbReference type="InterPro" id="IPR000504">
    <property type="entry name" value="RRM_dom"/>
</dbReference>